<protein>
    <submittedName>
        <fullName evidence="1">Uncharacterized protein</fullName>
    </submittedName>
</protein>
<proteinExistence type="predicted"/>
<dbReference type="EMBL" id="GBRH01198683">
    <property type="protein sequence ID" value="JAD99212.1"/>
    <property type="molecule type" value="Transcribed_RNA"/>
</dbReference>
<reference evidence="1" key="2">
    <citation type="journal article" date="2015" name="Data Brief">
        <title>Shoot transcriptome of the giant reed, Arundo donax.</title>
        <authorList>
            <person name="Barrero R.A."/>
            <person name="Guerrero F.D."/>
            <person name="Moolhuijzen P."/>
            <person name="Goolsby J.A."/>
            <person name="Tidwell J."/>
            <person name="Bellgard S.E."/>
            <person name="Bellgard M.I."/>
        </authorList>
    </citation>
    <scope>NUCLEOTIDE SEQUENCE</scope>
    <source>
        <tissue evidence="1">Shoot tissue taken approximately 20 cm above the soil surface</tissue>
    </source>
</reference>
<evidence type="ECO:0000313" key="1">
    <source>
        <dbReference type="EMBL" id="JAD99212.1"/>
    </source>
</evidence>
<dbReference type="AlphaFoldDB" id="A0A0A9ET70"/>
<organism evidence="1">
    <name type="scientific">Arundo donax</name>
    <name type="common">Giant reed</name>
    <name type="synonym">Donax arundinaceus</name>
    <dbReference type="NCBI Taxonomy" id="35708"/>
    <lineage>
        <taxon>Eukaryota</taxon>
        <taxon>Viridiplantae</taxon>
        <taxon>Streptophyta</taxon>
        <taxon>Embryophyta</taxon>
        <taxon>Tracheophyta</taxon>
        <taxon>Spermatophyta</taxon>
        <taxon>Magnoliopsida</taxon>
        <taxon>Liliopsida</taxon>
        <taxon>Poales</taxon>
        <taxon>Poaceae</taxon>
        <taxon>PACMAD clade</taxon>
        <taxon>Arundinoideae</taxon>
        <taxon>Arundineae</taxon>
        <taxon>Arundo</taxon>
    </lineage>
</organism>
<sequence length="25" mass="2701">MALNAIPCPAVICERLSSSHLLHPK</sequence>
<name>A0A0A9ET70_ARUDO</name>
<accession>A0A0A9ET70</accession>
<reference evidence="1" key="1">
    <citation type="submission" date="2014-09" db="EMBL/GenBank/DDBJ databases">
        <authorList>
            <person name="Magalhaes I.L.F."/>
            <person name="Oliveira U."/>
            <person name="Santos F.R."/>
            <person name="Vidigal T.H.D.A."/>
            <person name="Brescovit A.D."/>
            <person name="Santos A.J."/>
        </authorList>
    </citation>
    <scope>NUCLEOTIDE SEQUENCE</scope>
    <source>
        <tissue evidence="1">Shoot tissue taken approximately 20 cm above the soil surface</tissue>
    </source>
</reference>